<dbReference type="Proteomes" id="UP000561045">
    <property type="component" value="Unassembled WGS sequence"/>
</dbReference>
<evidence type="ECO:0008006" key="4">
    <source>
        <dbReference type="Google" id="ProtNLM"/>
    </source>
</evidence>
<name>A0A840BST7_9RHOO</name>
<feature type="signal peptide" evidence="1">
    <location>
        <begin position="1"/>
        <end position="17"/>
    </location>
</feature>
<keyword evidence="1" id="KW-0732">Signal</keyword>
<organism evidence="2 3">
    <name type="scientific">Niveibacterium umoris</name>
    <dbReference type="NCBI Taxonomy" id="1193620"/>
    <lineage>
        <taxon>Bacteria</taxon>
        <taxon>Pseudomonadati</taxon>
        <taxon>Pseudomonadota</taxon>
        <taxon>Betaproteobacteria</taxon>
        <taxon>Rhodocyclales</taxon>
        <taxon>Rhodocyclaceae</taxon>
        <taxon>Niveibacterium</taxon>
    </lineage>
</organism>
<evidence type="ECO:0000313" key="3">
    <source>
        <dbReference type="Proteomes" id="UP000561045"/>
    </source>
</evidence>
<gene>
    <name evidence="2" type="ORF">GGR36_004099</name>
</gene>
<keyword evidence="3" id="KW-1185">Reference proteome</keyword>
<dbReference type="EMBL" id="JACIET010000004">
    <property type="protein sequence ID" value="MBB4014742.1"/>
    <property type="molecule type" value="Genomic_DNA"/>
</dbReference>
<dbReference type="RefSeq" id="WP_207064564.1">
    <property type="nucleotide sequence ID" value="NZ_BAABLE010000024.1"/>
</dbReference>
<evidence type="ECO:0000256" key="1">
    <source>
        <dbReference type="SAM" id="SignalP"/>
    </source>
</evidence>
<protein>
    <recommendedName>
        <fullName evidence="4">VCBS repeat-containing protein</fullName>
    </recommendedName>
</protein>
<evidence type="ECO:0000313" key="2">
    <source>
        <dbReference type="EMBL" id="MBB4014742.1"/>
    </source>
</evidence>
<comment type="caution">
    <text evidence="2">The sequence shown here is derived from an EMBL/GenBank/DDBJ whole genome shotgun (WGS) entry which is preliminary data.</text>
</comment>
<proteinExistence type="predicted"/>
<reference evidence="2 3" key="1">
    <citation type="submission" date="2020-08" db="EMBL/GenBank/DDBJ databases">
        <title>Genomic Encyclopedia of Type Strains, Phase IV (KMG-IV): sequencing the most valuable type-strain genomes for metagenomic binning, comparative biology and taxonomic classification.</title>
        <authorList>
            <person name="Goeker M."/>
        </authorList>
    </citation>
    <scope>NUCLEOTIDE SEQUENCE [LARGE SCALE GENOMIC DNA]</scope>
    <source>
        <strain evidence="2 3">DSM 106739</strain>
    </source>
</reference>
<accession>A0A840BST7</accession>
<sequence>MKKLLMLLVGFPWAVGATTASDNYIFNASQPLVIVTQKGEFAPFGGSELGNVGDQTGREIIDKRMAKRVRQLWRYSESGSPERVSAIIKADYVGCDRSLVVQTEGGDSGVLYSTRPIRSIPFSLADADLKRARDEGRRLLSDALRHRKVTSDWIAELLEGATVTPVRVRAWRSPMLVVTTNGERKERTLSAFLIASLAKNGRYALLEKTVEIGSASDSEGYAGTWDLGLHVDLNGDGDEELLMFHGAYESFSAVLMQWDGKKWREVASNGGGC</sequence>
<dbReference type="AlphaFoldDB" id="A0A840BST7"/>
<feature type="chain" id="PRO_5032950514" description="VCBS repeat-containing protein" evidence="1">
    <location>
        <begin position="18"/>
        <end position="273"/>
    </location>
</feature>